<keyword evidence="1" id="KW-0472">Membrane</keyword>
<feature type="transmembrane region" description="Helical" evidence="1">
    <location>
        <begin position="12"/>
        <end position="40"/>
    </location>
</feature>
<evidence type="ECO:0000256" key="1">
    <source>
        <dbReference type="SAM" id="Phobius"/>
    </source>
</evidence>
<keyword evidence="1" id="KW-0812">Transmembrane</keyword>
<reference evidence="2 3" key="1">
    <citation type="submission" date="2016-01" db="EMBL/GenBank/DDBJ databases">
        <title>Complete genome sequence of strain Lentibacillus amyloliquefaciens LAM0015T isolated from saline sediment.</title>
        <authorList>
            <person name="Wang J.-L."/>
            <person name="He M.-X."/>
        </authorList>
    </citation>
    <scope>NUCLEOTIDE SEQUENCE [LARGE SCALE GENOMIC DNA]</scope>
    <source>
        <strain evidence="2 3">LAM0015</strain>
    </source>
</reference>
<dbReference type="KEGG" id="lao:AOX59_07455"/>
<evidence type="ECO:0000313" key="3">
    <source>
        <dbReference type="Proteomes" id="UP000050331"/>
    </source>
</evidence>
<dbReference type="EMBL" id="CP013862">
    <property type="protein sequence ID" value="ALX48459.1"/>
    <property type="molecule type" value="Genomic_DNA"/>
</dbReference>
<name>A0A0U3NNZ6_9BACI</name>
<evidence type="ECO:0000313" key="2">
    <source>
        <dbReference type="EMBL" id="ALX48459.1"/>
    </source>
</evidence>
<proteinExistence type="predicted"/>
<organism evidence="2 3">
    <name type="scientific">Lentibacillus amyloliquefaciens</name>
    <dbReference type="NCBI Taxonomy" id="1472767"/>
    <lineage>
        <taxon>Bacteria</taxon>
        <taxon>Bacillati</taxon>
        <taxon>Bacillota</taxon>
        <taxon>Bacilli</taxon>
        <taxon>Bacillales</taxon>
        <taxon>Bacillaceae</taxon>
        <taxon>Lentibacillus</taxon>
    </lineage>
</organism>
<keyword evidence="1" id="KW-1133">Transmembrane helix</keyword>
<protein>
    <submittedName>
        <fullName evidence="2">Uncharacterized protein</fullName>
    </submittedName>
</protein>
<sequence>MREEGVLIIKLSHILGAVSVLIPFLLMVLIINFFAGVVAIGEFSGLLILMPIILCPIGAVIGLAAYRLNKDKLSLTGIVLNMILFLIPILYHLIGTVIFGV</sequence>
<gene>
    <name evidence="2" type="ORF">AOX59_07455</name>
</gene>
<feature type="transmembrane region" description="Helical" evidence="1">
    <location>
        <begin position="46"/>
        <end position="66"/>
    </location>
</feature>
<dbReference type="AlphaFoldDB" id="A0A0U3NNZ6"/>
<feature type="transmembrane region" description="Helical" evidence="1">
    <location>
        <begin position="78"/>
        <end position="99"/>
    </location>
</feature>
<keyword evidence="3" id="KW-1185">Reference proteome</keyword>
<accession>A0A0U3NNZ6</accession>
<dbReference type="Proteomes" id="UP000050331">
    <property type="component" value="Chromosome"/>
</dbReference>